<dbReference type="Proteomes" id="UP001195196">
    <property type="component" value="Unassembled WGS sequence"/>
</dbReference>
<keyword evidence="2" id="KW-0732">Signal</keyword>
<evidence type="ECO:0000313" key="4">
    <source>
        <dbReference type="Proteomes" id="UP001195196"/>
    </source>
</evidence>
<feature type="compositionally biased region" description="Low complexity" evidence="1">
    <location>
        <begin position="162"/>
        <end position="175"/>
    </location>
</feature>
<organism evidence="3 4">
    <name type="scientific">Gordonia rubripertincta</name>
    <name type="common">Rhodococcus corallinus</name>
    <dbReference type="NCBI Taxonomy" id="36822"/>
    <lineage>
        <taxon>Bacteria</taxon>
        <taxon>Bacillati</taxon>
        <taxon>Actinomycetota</taxon>
        <taxon>Actinomycetes</taxon>
        <taxon>Mycobacteriales</taxon>
        <taxon>Gordoniaceae</taxon>
        <taxon>Gordonia</taxon>
    </lineage>
</organism>
<feature type="compositionally biased region" description="Gly residues" evidence="1">
    <location>
        <begin position="176"/>
        <end position="187"/>
    </location>
</feature>
<dbReference type="AlphaFoldDB" id="A0AAW4GA57"/>
<gene>
    <name evidence="3" type="ORF">JTZ10_19535</name>
</gene>
<sequence>MRFTKMATVGFGLAAAAAMTFSGSGGASALLLIPASFTHTQSLSDGTLTVKVNNNTSSSVKCNLSVHEASKESQVKLAVAKVNTHLAGGVSDTLLAAARQEVEADALKVVWTKKSISSNGSSTATWRSGRADTSYVIYQDCSSDSLLGLTFSGLAQDYKVTGTGKSPDSPDDSGNGSLGGLFGGLLG</sequence>
<feature type="region of interest" description="Disordered" evidence="1">
    <location>
        <begin position="162"/>
        <end position="187"/>
    </location>
</feature>
<evidence type="ECO:0000313" key="3">
    <source>
        <dbReference type="EMBL" id="MBM7279942.1"/>
    </source>
</evidence>
<evidence type="ECO:0000256" key="1">
    <source>
        <dbReference type="SAM" id="MobiDB-lite"/>
    </source>
</evidence>
<feature type="signal peptide" evidence="2">
    <location>
        <begin position="1"/>
        <end position="29"/>
    </location>
</feature>
<feature type="chain" id="PRO_5043610440" evidence="2">
    <location>
        <begin position="30"/>
        <end position="187"/>
    </location>
</feature>
<dbReference type="EMBL" id="JAFFGU010000013">
    <property type="protein sequence ID" value="MBM7279942.1"/>
    <property type="molecule type" value="Genomic_DNA"/>
</dbReference>
<accession>A0AAW4GA57</accession>
<evidence type="ECO:0000256" key="2">
    <source>
        <dbReference type="SAM" id="SignalP"/>
    </source>
</evidence>
<reference evidence="3" key="1">
    <citation type="submission" date="2021-02" db="EMBL/GenBank/DDBJ databases">
        <title>Taxonomy, biology and ecology of Rhodococcus bacteria occurring in California pistachio and other woody hosts as revealed by genome sequence analyses.</title>
        <authorList>
            <person name="Riely B."/>
            <person name="Gai Y."/>
        </authorList>
    </citation>
    <scope>NUCLEOTIDE SEQUENCE</scope>
    <source>
        <strain evidence="3">BP-295</strain>
    </source>
</reference>
<proteinExistence type="predicted"/>
<protein>
    <submittedName>
        <fullName evidence="3">Uncharacterized protein</fullName>
    </submittedName>
</protein>
<name>A0AAW4GA57_GORRU</name>
<comment type="caution">
    <text evidence="3">The sequence shown here is derived from an EMBL/GenBank/DDBJ whole genome shotgun (WGS) entry which is preliminary data.</text>
</comment>
<dbReference type="RefSeq" id="WP_204718703.1">
    <property type="nucleotide sequence ID" value="NZ_JAFFGU010000013.1"/>
</dbReference>